<feature type="compositionally biased region" description="Basic and acidic residues" evidence="1">
    <location>
        <begin position="626"/>
        <end position="636"/>
    </location>
</feature>
<feature type="compositionally biased region" description="Basic and acidic residues" evidence="1">
    <location>
        <begin position="78"/>
        <end position="90"/>
    </location>
</feature>
<evidence type="ECO:0000259" key="2">
    <source>
        <dbReference type="Pfam" id="PF15255"/>
    </source>
</evidence>
<gene>
    <name evidence="3" type="ORF">V5799_024355</name>
</gene>
<dbReference type="EMBL" id="JARKHS020018359">
    <property type="protein sequence ID" value="KAK8772400.1"/>
    <property type="molecule type" value="Genomic_DNA"/>
</dbReference>
<dbReference type="Pfam" id="PF15255">
    <property type="entry name" value="CAP-ZIP_m"/>
    <property type="match status" value="1"/>
</dbReference>
<sequence length="991" mass="105925">MQVEPRKPAVAIDNKMADYMQREFGGSQAESDEDVFATADREELHSKSSSSELDSDGDESADVGRDGVAPKRSTSPRRRTENGAKGKEDALFGLSSTEDGPEGEKASPFVRKSGLFAGDGKLFDDDSDEGDLFRDVSAAKEQPQEDLFADVSTAKQEPQRDLFRDVSTAEQPSIASNTPKLTASGKKIPVGGVSLFGGAALPVPSERRSDTKQEAQAQSASTGGPVHTDQLASSMPEGEDEDPLFGSLKKETPPEKQATGTEAVTPANIFGREKDTSSACAVPKNSHSTGKPAVAVGGLFDEDGDDDDDLWASTEGTKVPQQEPSVPFSEPVATAKDLLKEEPPPVPKAESTSGKAWKKHSLFDDEDEDDFLFSAVSGTLKTESKPAKSFLFSVDDEDFFTSGSVNPSLDKAASHEAKPYCTGGSPATKRASTNKSRTASRGVFLFEDEDEPGKPIPAASVSQTPPLAAVEPAVSQPISLFTAEEEAVEDDEDLFSERTPPTHLADSQSSHSVQSASWSVGSKGESEPASVVHVGAVPEGEPAVKSARRCCPRKRTVRLVSVALSALRSGSRFLFDQEDELFKSSPDINVDVDLFAPPKPSVADSSPKKKPVGGVSLFGGSSLFGDELRSRLERTDMPAAESAKIPSELGQEEDDHLFSQSSALSLSRPALRDTKVTPASFDEPADQNKTLVSATKGRVKVKVKRRLPSRKKLQADAQDGESGSPRTDPLPPHAPSAVVTHQEPGPQLHYVDDTVTTKESVERDQQSRSAPLPLPPQSGIMVKSPSTEEEDLFAVVENQVPEVCQKPNPARLSQALFAGSVFDDYAEEVLFTNCGSRSALQLDSGNEQTSTHGFSDAIFEAGQLPDDNVLLRQTGNSESSSTTATPSEGTVKEVLPQEVPKRVSGSIFDDGEEDSDIFAPSAKASSSARSSRRKQDTLFDDETDDIFSSKLVQPKVSKSEKKGSQPSSSAKRCLPRTTDFKDPLLGDLNDE</sequence>
<dbReference type="AlphaFoldDB" id="A0AAQ4ECM8"/>
<feature type="domain" description="FAM21/CAPZIP" evidence="2">
    <location>
        <begin position="669"/>
        <end position="724"/>
    </location>
</feature>
<feature type="compositionally biased region" description="Low complexity" evidence="1">
    <location>
        <begin position="507"/>
        <end position="522"/>
    </location>
</feature>
<feature type="compositionally biased region" description="Polar residues" evidence="1">
    <location>
        <begin position="168"/>
        <end position="181"/>
    </location>
</feature>
<feature type="compositionally biased region" description="Basic residues" evidence="1">
    <location>
        <begin position="697"/>
        <end position="712"/>
    </location>
</feature>
<evidence type="ECO:0000313" key="4">
    <source>
        <dbReference type="Proteomes" id="UP001321473"/>
    </source>
</evidence>
<feature type="compositionally biased region" description="Basic and acidic residues" evidence="1">
    <location>
        <begin position="750"/>
        <end position="766"/>
    </location>
</feature>
<feature type="compositionally biased region" description="Low complexity" evidence="1">
    <location>
        <begin position="612"/>
        <end position="625"/>
    </location>
</feature>
<feature type="region of interest" description="Disordered" evidence="1">
    <location>
        <begin position="871"/>
        <end position="991"/>
    </location>
</feature>
<name>A0AAQ4ECM8_AMBAM</name>
<comment type="caution">
    <text evidence="3">The sequence shown here is derived from an EMBL/GenBank/DDBJ whole genome shotgun (WGS) entry which is preliminary data.</text>
</comment>
<accession>A0AAQ4ECM8</accession>
<reference evidence="3 4" key="1">
    <citation type="journal article" date="2023" name="Arcadia Sci">
        <title>De novo assembly of a long-read Amblyomma americanum tick genome.</title>
        <authorList>
            <person name="Chou S."/>
            <person name="Poskanzer K.E."/>
            <person name="Rollins M."/>
            <person name="Thuy-Boun P.S."/>
        </authorList>
    </citation>
    <scope>NUCLEOTIDE SEQUENCE [LARGE SCALE GENOMIC DNA]</scope>
    <source>
        <strain evidence="3">F_SG_1</strain>
        <tissue evidence="3">Salivary glands</tissue>
    </source>
</reference>
<feature type="region of interest" description="Disordered" evidence="1">
    <location>
        <begin position="596"/>
        <end position="786"/>
    </location>
</feature>
<feature type="compositionally biased region" description="Low complexity" evidence="1">
    <location>
        <begin position="877"/>
        <end position="889"/>
    </location>
</feature>
<feature type="compositionally biased region" description="Acidic residues" evidence="1">
    <location>
        <begin position="300"/>
        <end position="310"/>
    </location>
</feature>
<feature type="region of interest" description="Disordered" evidence="1">
    <location>
        <begin position="482"/>
        <end position="530"/>
    </location>
</feature>
<feature type="compositionally biased region" description="Acidic residues" evidence="1">
    <location>
        <begin position="483"/>
        <end position="494"/>
    </location>
</feature>
<evidence type="ECO:0000256" key="1">
    <source>
        <dbReference type="SAM" id="MobiDB-lite"/>
    </source>
</evidence>
<dbReference type="InterPro" id="IPR029341">
    <property type="entry name" value="FAM21/CAPZIP"/>
</dbReference>
<keyword evidence="4" id="KW-1185">Reference proteome</keyword>
<feature type="region of interest" description="Disordered" evidence="1">
    <location>
        <begin position="21"/>
        <end position="111"/>
    </location>
</feature>
<dbReference type="Proteomes" id="UP001321473">
    <property type="component" value="Unassembled WGS sequence"/>
</dbReference>
<feature type="compositionally biased region" description="Low complexity" evidence="1">
    <location>
        <begin position="658"/>
        <end position="667"/>
    </location>
</feature>
<proteinExistence type="predicted"/>
<feature type="region of interest" description="Disordered" evidence="1">
    <location>
        <begin position="138"/>
        <end position="357"/>
    </location>
</feature>
<feature type="compositionally biased region" description="Polar residues" evidence="1">
    <location>
        <begin position="314"/>
        <end position="324"/>
    </location>
</feature>
<feature type="region of interest" description="Disordered" evidence="1">
    <location>
        <begin position="403"/>
        <end position="441"/>
    </location>
</feature>
<feature type="compositionally biased region" description="Polar residues" evidence="1">
    <location>
        <begin position="430"/>
        <end position="439"/>
    </location>
</feature>
<evidence type="ECO:0000313" key="3">
    <source>
        <dbReference type="EMBL" id="KAK8772400.1"/>
    </source>
</evidence>
<protein>
    <recommendedName>
        <fullName evidence="2">FAM21/CAPZIP domain-containing protein</fullName>
    </recommendedName>
</protein>
<organism evidence="3 4">
    <name type="scientific">Amblyomma americanum</name>
    <name type="common">Lone star tick</name>
    <dbReference type="NCBI Taxonomy" id="6943"/>
    <lineage>
        <taxon>Eukaryota</taxon>
        <taxon>Metazoa</taxon>
        <taxon>Ecdysozoa</taxon>
        <taxon>Arthropoda</taxon>
        <taxon>Chelicerata</taxon>
        <taxon>Arachnida</taxon>
        <taxon>Acari</taxon>
        <taxon>Parasitiformes</taxon>
        <taxon>Ixodida</taxon>
        <taxon>Ixodoidea</taxon>
        <taxon>Ixodidae</taxon>
        <taxon>Amblyomminae</taxon>
        <taxon>Amblyomma</taxon>
    </lineage>
</organism>